<name>A0AAN7W3R0_9PEZI</name>
<feature type="region of interest" description="Disordered" evidence="1">
    <location>
        <begin position="179"/>
        <end position="277"/>
    </location>
</feature>
<dbReference type="EMBL" id="JAVRQU010000013">
    <property type="protein sequence ID" value="KAK5695995.1"/>
    <property type="molecule type" value="Genomic_DNA"/>
</dbReference>
<gene>
    <name evidence="2" type="ORF">LTR97_008415</name>
</gene>
<protein>
    <submittedName>
        <fullName evidence="2">Uncharacterized protein</fullName>
    </submittedName>
</protein>
<reference evidence="2" key="1">
    <citation type="submission" date="2023-08" db="EMBL/GenBank/DDBJ databases">
        <title>Black Yeasts Isolated from many extreme environments.</title>
        <authorList>
            <person name="Coleine C."/>
            <person name="Stajich J.E."/>
            <person name="Selbmann L."/>
        </authorList>
    </citation>
    <scope>NUCLEOTIDE SEQUENCE</scope>
    <source>
        <strain evidence="2">CCFEE 5810</strain>
    </source>
</reference>
<evidence type="ECO:0000313" key="3">
    <source>
        <dbReference type="Proteomes" id="UP001310594"/>
    </source>
</evidence>
<proteinExistence type="predicted"/>
<dbReference type="AlphaFoldDB" id="A0AAN7W3R0"/>
<feature type="region of interest" description="Disordered" evidence="1">
    <location>
        <begin position="20"/>
        <end position="63"/>
    </location>
</feature>
<sequence length="277" mass="30318">MSGDSSSALKACTDTVITEGSRAESRRFRGNAHRHGRLRREKIISSSFKEPAGKSDDSHTQRVANTNRVEDFWKCKLADSLPTALKPRLRIANGKRVGPKQQDTRRLPAKQWTKAFLRALEDLAFVTRDDQASAHEKLIAEVKKRQNKGTHAEYYAREVLTSDLQSVAREFKRLRACGHYPPKSLRRGGGGMRIPQDNREASDITEPTNNEEHVAHSNGGRGSSSQGGIEEGTEAADSSGGGVSVRQVESEDREAKGVCEEGESSSPSNGMTIMASG</sequence>
<organism evidence="2 3">
    <name type="scientific">Elasticomyces elasticus</name>
    <dbReference type="NCBI Taxonomy" id="574655"/>
    <lineage>
        <taxon>Eukaryota</taxon>
        <taxon>Fungi</taxon>
        <taxon>Dikarya</taxon>
        <taxon>Ascomycota</taxon>
        <taxon>Pezizomycotina</taxon>
        <taxon>Dothideomycetes</taxon>
        <taxon>Dothideomycetidae</taxon>
        <taxon>Mycosphaerellales</taxon>
        <taxon>Teratosphaeriaceae</taxon>
        <taxon>Elasticomyces</taxon>
    </lineage>
</organism>
<comment type="caution">
    <text evidence="2">The sequence shown here is derived from an EMBL/GenBank/DDBJ whole genome shotgun (WGS) entry which is preliminary data.</text>
</comment>
<feature type="compositionally biased region" description="Basic and acidic residues" evidence="1">
    <location>
        <begin position="51"/>
        <end position="60"/>
    </location>
</feature>
<feature type="compositionally biased region" description="Basic and acidic residues" evidence="1">
    <location>
        <begin position="248"/>
        <end position="259"/>
    </location>
</feature>
<evidence type="ECO:0000256" key="1">
    <source>
        <dbReference type="SAM" id="MobiDB-lite"/>
    </source>
</evidence>
<feature type="compositionally biased region" description="Basic residues" evidence="1">
    <location>
        <begin position="28"/>
        <end position="40"/>
    </location>
</feature>
<evidence type="ECO:0000313" key="2">
    <source>
        <dbReference type="EMBL" id="KAK5695995.1"/>
    </source>
</evidence>
<dbReference type="Proteomes" id="UP001310594">
    <property type="component" value="Unassembled WGS sequence"/>
</dbReference>
<accession>A0AAN7W3R0</accession>